<dbReference type="Proteomes" id="UP000290815">
    <property type="component" value="Chromosome"/>
</dbReference>
<organism evidence="3 4">
    <name type="scientific">Mycoplasmopsis glycophila</name>
    <dbReference type="NCBI Taxonomy" id="171285"/>
    <lineage>
        <taxon>Bacteria</taxon>
        <taxon>Bacillati</taxon>
        <taxon>Mycoplasmatota</taxon>
        <taxon>Mycoplasmoidales</taxon>
        <taxon>Metamycoplasmataceae</taxon>
        <taxon>Mycoplasmopsis</taxon>
    </lineage>
</organism>
<feature type="transmembrane region" description="Helical" evidence="2">
    <location>
        <begin position="6"/>
        <end position="28"/>
    </location>
</feature>
<accession>A0A449AV63</accession>
<evidence type="ECO:0000256" key="2">
    <source>
        <dbReference type="SAM" id="Phobius"/>
    </source>
</evidence>
<keyword evidence="2" id="KW-1133">Transmembrane helix</keyword>
<keyword evidence="2" id="KW-0812">Transmembrane</keyword>
<keyword evidence="1" id="KW-0175">Coiled coil</keyword>
<gene>
    <name evidence="3" type="ORF">NCTC10194_00371</name>
</gene>
<feature type="coiled-coil region" evidence="1">
    <location>
        <begin position="195"/>
        <end position="229"/>
    </location>
</feature>
<proteinExistence type="predicted"/>
<keyword evidence="2" id="KW-0472">Membrane</keyword>
<protein>
    <submittedName>
        <fullName evidence="3">Uncharacterized protein</fullName>
    </submittedName>
</protein>
<name>A0A449AV63_9BACT</name>
<sequence>MPKYILSLLIFIVILLFILLFFFIFKFVQNLIIKKNKNKINNLFLKIQRSLNTSEATVKKAESLQRTKKIEYGALYEELTKILKNMNQIAYKFKEDKEELLDLLKNRKLSKFFKEKDKINNVEAAFSKYEEKLIEKSKSFNIPWLIIDDDFSNMLDISQNLLNLLENKKYNLTILHPLWKTKIQSFRESLNAIEKSKLSADFEKAHEDIAKAKELIAKLLVEINKIEKIEYVWFYKLPATLQRYVQDNILSQSDKEYYGLLLSDIKNSHKNIQDFDINSTILKIKSSYEVLYDKQSEINKRALIQKFQRNNKALIQKIILDIKDKLNRLKEPNDKMIDSLNLIQNQFKDDTLDNTETYKQKVEQFIFHAKRIEKEYFYVLNKNTLKDFAIKEEAKEIFNSLNIYYKLATSIYWDNSKDSAELLAHLKSFYNSYFSKKIEKEVIEKIWLDWIKLLSTSLGVIAQNEMFLLMFKKLESYLVSNSKYRNKTKEVHEILTSSYEFLNQKNFKEAYFSLKKYISKNKRNELWNTTKF</sequence>
<evidence type="ECO:0000313" key="3">
    <source>
        <dbReference type="EMBL" id="VEU70362.1"/>
    </source>
</evidence>
<dbReference type="KEGG" id="mgly:NCTC10194_00371"/>
<evidence type="ECO:0000256" key="1">
    <source>
        <dbReference type="SAM" id="Coils"/>
    </source>
</evidence>
<keyword evidence="4" id="KW-1185">Reference proteome</keyword>
<reference evidence="3 4" key="1">
    <citation type="submission" date="2019-01" db="EMBL/GenBank/DDBJ databases">
        <authorList>
            <consortium name="Pathogen Informatics"/>
        </authorList>
    </citation>
    <scope>NUCLEOTIDE SEQUENCE [LARGE SCALE GENOMIC DNA]</scope>
    <source>
        <strain evidence="3 4">NCTC10194</strain>
    </source>
</reference>
<dbReference type="EMBL" id="LR215024">
    <property type="protein sequence ID" value="VEU70362.1"/>
    <property type="molecule type" value="Genomic_DNA"/>
</dbReference>
<dbReference type="RefSeq" id="WP_027333509.1">
    <property type="nucleotide sequence ID" value="NZ_LR215024.1"/>
</dbReference>
<evidence type="ECO:0000313" key="4">
    <source>
        <dbReference type="Proteomes" id="UP000290815"/>
    </source>
</evidence>
<dbReference type="AlphaFoldDB" id="A0A449AV63"/>